<evidence type="ECO:0000256" key="3">
    <source>
        <dbReference type="ARBA" id="ARBA00021563"/>
    </source>
</evidence>
<dbReference type="Pfam" id="PF01203">
    <property type="entry name" value="T2SSN"/>
    <property type="match status" value="1"/>
</dbReference>
<keyword evidence="12" id="KW-1185">Reference proteome</keyword>
<evidence type="ECO:0000256" key="7">
    <source>
        <dbReference type="ARBA" id="ARBA00022692"/>
    </source>
</evidence>
<dbReference type="Proteomes" id="UP001205843">
    <property type="component" value="Unassembled WGS sequence"/>
</dbReference>
<keyword evidence="8" id="KW-0653">Protein transport</keyword>
<comment type="caution">
    <text evidence="11">The sequence shown here is derived from an EMBL/GenBank/DDBJ whole genome shotgun (WGS) entry which is preliminary data.</text>
</comment>
<dbReference type="InterPro" id="IPR022792">
    <property type="entry name" value="T2SS_protein-GspN"/>
</dbReference>
<accession>A0AAE3KA70</accession>
<reference evidence="11" key="1">
    <citation type="submission" date="2022-03" db="EMBL/GenBank/DDBJ databases">
        <title>Genomic Encyclopedia of Type Strains, Phase III (KMG-III): the genomes of soil and plant-associated and newly described type strains.</title>
        <authorList>
            <person name="Whitman W."/>
        </authorList>
    </citation>
    <scope>NUCLEOTIDE SEQUENCE</scope>
    <source>
        <strain evidence="11">ANL 6-2</strain>
    </source>
</reference>
<evidence type="ECO:0000313" key="12">
    <source>
        <dbReference type="Proteomes" id="UP001205843"/>
    </source>
</evidence>
<dbReference type="GO" id="GO:0005886">
    <property type="term" value="C:plasma membrane"/>
    <property type="evidence" value="ECO:0007669"/>
    <property type="project" value="UniProtKB-SubCell"/>
</dbReference>
<sequence length="262" mass="28647">MIRIALLLCLGLLVFVASLVMTLPAAHAWQWFGNQLPVQAHGLRGTVWNGEAAGVIVEGNQIEAVRWTLEPRALLGGELRYRLQGRLDDGALRAVANSNRHGELRLEDVRFDADAANLVRRFSTQPLPVGVHGRIDGYFNRIELDAAGMPTAVDGIINWHGGAISVGETYRLGDYAVRLRSDNGRINGEVATIDATLRVDGDFRLEVDGTVTGEVIYQTLDGIHPDMVQGLQFLGIPEPQAENRISFEGNINNPAGFQGYLQ</sequence>
<dbReference type="RefSeq" id="WP_253472726.1">
    <property type="nucleotide sequence ID" value="NZ_JALJXV010000001.1"/>
</dbReference>
<dbReference type="AlphaFoldDB" id="A0AAE3KA70"/>
<evidence type="ECO:0000256" key="6">
    <source>
        <dbReference type="ARBA" id="ARBA00022519"/>
    </source>
</evidence>
<protein>
    <recommendedName>
        <fullName evidence="3">Type II secretion system protein N</fullName>
    </recommendedName>
    <alternativeName>
        <fullName evidence="10">General secretion pathway protein N</fullName>
    </alternativeName>
</protein>
<evidence type="ECO:0000256" key="8">
    <source>
        <dbReference type="ARBA" id="ARBA00022927"/>
    </source>
</evidence>
<gene>
    <name evidence="11" type="ORF">J2T57_000133</name>
</gene>
<evidence type="ECO:0000256" key="10">
    <source>
        <dbReference type="ARBA" id="ARBA00030772"/>
    </source>
</evidence>
<evidence type="ECO:0000256" key="4">
    <source>
        <dbReference type="ARBA" id="ARBA00022448"/>
    </source>
</evidence>
<keyword evidence="7" id="KW-0812">Transmembrane</keyword>
<keyword evidence="4" id="KW-0813">Transport</keyword>
<keyword evidence="6" id="KW-0997">Cell inner membrane</keyword>
<comment type="similarity">
    <text evidence="2">Belongs to the GSP N family.</text>
</comment>
<keyword evidence="9" id="KW-0472">Membrane</keyword>
<keyword evidence="5" id="KW-1003">Cell membrane</keyword>
<name>A0AAE3KA70_9GAMM</name>
<evidence type="ECO:0000313" key="11">
    <source>
        <dbReference type="EMBL" id="MCP1673041.1"/>
    </source>
</evidence>
<proteinExistence type="inferred from homology"/>
<evidence type="ECO:0000256" key="1">
    <source>
        <dbReference type="ARBA" id="ARBA00004533"/>
    </source>
</evidence>
<dbReference type="GO" id="GO:0015627">
    <property type="term" value="C:type II protein secretion system complex"/>
    <property type="evidence" value="ECO:0007669"/>
    <property type="project" value="InterPro"/>
</dbReference>
<comment type="subcellular location">
    <subcellularLocation>
        <location evidence="1">Cell inner membrane</location>
    </subcellularLocation>
</comment>
<evidence type="ECO:0000256" key="5">
    <source>
        <dbReference type="ARBA" id="ARBA00022475"/>
    </source>
</evidence>
<dbReference type="EMBL" id="JALJXV010000001">
    <property type="protein sequence ID" value="MCP1673041.1"/>
    <property type="molecule type" value="Genomic_DNA"/>
</dbReference>
<evidence type="ECO:0000256" key="9">
    <source>
        <dbReference type="ARBA" id="ARBA00023136"/>
    </source>
</evidence>
<evidence type="ECO:0000256" key="2">
    <source>
        <dbReference type="ARBA" id="ARBA00007208"/>
    </source>
</evidence>
<organism evidence="11 12">
    <name type="scientific">Natronocella acetinitrilica</name>
    <dbReference type="NCBI Taxonomy" id="414046"/>
    <lineage>
        <taxon>Bacteria</taxon>
        <taxon>Pseudomonadati</taxon>
        <taxon>Pseudomonadota</taxon>
        <taxon>Gammaproteobacteria</taxon>
        <taxon>Chromatiales</taxon>
        <taxon>Ectothiorhodospiraceae</taxon>
        <taxon>Natronocella</taxon>
    </lineage>
</organism>
<dbReference type="GO" id="GO:0015628">
    <property type="term" value="P:protein secretion by the type II secretion system"/>
    <property type="evidence" value="ECO:0007669"/>
    <property type="project" value="InterPro"/>
</dbReference>